<protein>
    <submittedName>
        <fullName evidence="4">Uncharacterized protein LOC108564698</fullName>
    </submittedName>
</protein>
<sequence>MRSSHLFVFTIQLLLLLVALSSGYPQNLQNAAPSSSSLLVDDQQAAAAEGERDEYVEALEQEESRNGEQFEGSESFYPSFAPLHNPPLGHSRPFYQQERAYSHRPTGYQQQQQLGFDSGARFSGYKSDTSSADSNSQGLLGSGNFGVIRGGTFFGDSDGDASGYEQYGSYYQNGHGRPSFYFPSNNPKPRQFQQFENFRDFADINVPSSYSHYVVVYANKNSTTQEEAIRRPKNIIEHLQLLDAAEQKKLSKSKRKLSLTSSTDKKRPRWNKPSPRDLREPLLALS</sequence>
<evidence type="ECO:0000313" key="4">
    <source>
        <dbReference type="RefSeq" id="XP_017779286.1"/>
    </source>
</evidence>
<dbReference type="RefSeq" id="XP_017779286.1">
    <property type="nucleotide sequence ID" value="XM_017923797.1"/>
</dbReference>
<gene>
    <name evidence="4" type="primary">LOC108564698</name>
</gene>
<evidence type="ECO:0000313" key="3">
    <source>
        <dbReference type="Proteomes" id="UP000695000"/>
    </source>
</evidence>
<keyword evidence="2" id="KW-0732">Signal</keyword>
<proteinExistence type="predicted"/>
<feature type="region of interest" description="Disordered" evidence="1">
    <location>
        <begin position="119"/>
        <end position="139"/>
    </location>
</feature>
<accession>A0ABM1MXI6</accession>
<reference evidence="4" key="1">
    <citation type="submission" date="2025-08" db="UniProtKB">
        <authorList>
            <consortium name="RefSeq"/>
        </authorList>
    </citation>
    <scope>IDENTIFICATION</scope>
    <source>
        <tissue evidence="4">Whole Larva</tissue>
    </source>
</reference>
<organism evidence="3 4">
    <name type="scientific">Nicrophorus vespilloides</name>
    <name type="common">Boreal carrion beetle</name>
    <dbReference type="NCBI Taxonomy" id="110193"/>
    <lineage>
        <taxon>Eukaryota</taxon>
        <taxon>Metazoa</taxon>
        <taxon>Ecdysozoa</taxon>
        <taxon>Arthropoda</taxon>
        <taxon>Hexapoda</taxon>
        <taxon>Insecta</taxon>
        <taxon>Pterygota</taxon>
        <taxon>Neoptera</taxon>
        <taxon>Endopterygota</taxon>
        <taxon>Coleoptera</taxon>
        <taxon>Polyphaga</taxon>
        <taxon>Staphyliniformia</taxon>
        <taxon>Silphidae</taxon>
        <taxon>Nicrophorinae</taxon>
        <taxon>Nicrophorus</taxon>
    </lineage>
</organism>
<name>A0ABM1MXI6_NICVS</name>
<dbReference type="Proteomes" id="UP000695000">
    <property type="component" value="Unplaced"/>
</dbReference>
<dbReference type="GeneID" id="108564698"/>
<feature type="signal peptide" evidence="2">
    <location>
        <begin position="1"/>
        <end position="23"/>
    </location>
</feature>
<evidence type="ECO:0000256" key="2">
    <source>
        <dbReference type="SAM" id="SignalP"/>
    </source>
</evidence>
<evidence type="ECO:0000256" key="1">
    <source>
        <dbReference type="SAM" id="MobiDB-lite"/>
    </source>
</evidence>
<keyword evidence="3" id="KW-1185">Reference proteome</keyword>
<feature type="compositionally biased region" description="Polar residues" evidence="1">
    <location>
        <begin position="126"/>
        <end position="139"/>
    </location>
</feature>
<feature type="region of interest" description="Disordered" evidence="1">
    <location>
        <begin position="247"/>
        <end position="286"/>
    </location>
</feature>
<feature type="chain" id="PRO_5045113793" evidence="2">
    <location>
        <begin position="24"/>
        <end position="286"/>
    </location>
</feature>